<dbReference type="GO" id="GO:0005840">
    <property type="term" value="C:ribosome"/>
    <property type="evidence" value="ECO:0007669"/>
    <property type="project" value="UniProtKB-KW"/>
</dbReference>
<dbReference type="InterPro" id="IPR038380">
    <property type="entry name" value="Ribosomal_bS21_sf"/>
</dbReference>
<dbReference type="GO" id="GO:0003735">
    <property type="term" value="F:structural constituent of ribosome"/>
    <property type="evidence" value="ECO:0007669"/>
    <property type="project" value="InterPro"/>
</dbReference>
<evidence type="ECO:0000256" key="2">
    <source>
        <dbReference type="ARBA" id="ARBA00022980"/>
    </source>
</evidence>
<dbReference type="GO" id="GO:1990904">
    <property type="term" value="C:ribonucleoprotein complex"/>
    <property type="evidence" value="ECO:0007669"/>
    <property type="project" value="UniProtKB-KW"/>
</dbReference>
<dbReference type="EMBL" id="PEVY01000052">
    <property type="protein sequence ID" value="PIU75121.1"/>
    <property type="molecule type" value="Genomic_DNA"/>
</dbReference>
<organism evidence="5 6">
    <name type="scientific">Candidatus Portnoybacteria bacterium CG06_land_8_20_14_3_00_39_12</name>
    <dbReference type="NCBI Taxonomy" id="1974809"/>
    <lineage>
        <taxon>Bacteria</taxon>
        <taxon>Candidatus Portnoyibacteriota</taxon>
    </lineage>
</organism>
<evidence type="ECO:0000256" key="3">
    <source>
        <dbReference type="ARBA" id="ARBA00023274"/>
    </source>
</evidence>
<evidence type="ECO:0000256" key="1">
    <source>
        <dbReference type="ARBA" id="ARBA00006640"/>
    </source>
</evidence>
<proteinExistence type="inferred from homology"/>
<comment type="similarity">
    <text evidence="1">Belongs to the bacterial ribosomal protein bS21 family.</text>
</comment>
<protein>
    <recommendedName>
        <fullName evidence="4">Small ribosomal subunit protein bS21</fullName>
    </recommendedName>
</protein>
<evidence type="ECO:0000256" key="4">
    <source>
        <dbReference type="ARBA" id="ARBA00035135"/>
    </source>
</evidence>
<reference evidence="6" key="1">
    <citation type="submission" date="2017-09" db="EMBL/GenBank/DDBJ databases">
        <title>Depth-based differentiation of microbial function through sediment-hosted aquifers and enrichment of novel symbionts in the deep terrestrial subsurface.</title>
        <authorList>
            <person name="Probst A.J."/>
            <person name="Ladd B."/>
            <person name="Jarett J.K."/>
            <person name="Geller-Mcgrath D.E."/>
            <person name="Sieber C.M.K."/>
            <person name="Emerson J.B."/>
            <person name="Anantharaman K."/>
            <person name="Thomas B.C."/>
            <person name="Malmstrom R."/>
            <person name="Stieglmeier M."/>
            <person name="Klingl A."/>
            <person name="Woyke T."/>
            <person name="Ryan C.M."/>
            <person name="Banfield J.F."/>
        </authorList>
    </citation>
    <scope>NUCLEOTIDE SEQUENCE [LARGE SCALE GENOMIC DNA]</scope>
</reference>
<sequence length="83" mass="9903">MEVKRRNRETTTSLLRRFSRRVQQSGILLEARKDRFHEKPANKRAKRQSALRREKIKVVRDQLIKQGKLAENDPLPRGVRLDK</sequence>
<dbReference type="AlphaFoldDB" id="A0A2M7AWW1"/>
<name>A0A2M7AWW1_9BACT</name>
<accession>A0A2M7AWW1</accession>
<dbReference type="GO" id="GO:0006412">
    <property type="term" value="P:translation"/>
    <property type="evidence" value="ECO:0007669"/>
    <property type="project" value="InterPro"/>
</dbReference>
<evidence type="ECO:0000313" key="6">
    <source>
        <dbReference type="Proteomes" id="UP000228775"/>
    </source>
</evidence>
<dbReference type="Proteomes" id="UP000228775">
    <property type="component" value="Unassembled WGS sequence"/>
</dbReference>
<gene>
    <name evidence="5" type="primary">rpsU</name>
    <name evidence="5" type="ORF">COS76_02525</name>
</gene>
<keyword evidence="2 5" id="KW-0689">Ribosomal protein</keyword>
<evidence type="ECO:0000313" key="5">
    <source>
        <dbReference type="EMBL" id="PIU75121.1"/>
    </source>
</evidence>
<dbReference type="Gene3D" id="1.20.5.1150">
    <property type="entry name" value="Ribosomal protein S8"/>
    <property type="match status" value="1"/>
</dbReference>
<dbReference type="NCBIfam" id="TIGR00030">
    <property type="entry name" value="S21p"/>
    <property type="match status" value="1"/>
</dbReference>
<keyword evidence="3" id="KW-0687">Ribonucleoprotein</keyword>
<comment type="caution">
    <text evidence="5">The sequence shown here is derived from an EMBL/GenBank/DDBJ whole genome shotgun (WGS) entry which is preliminary data.</text>
</comment>
<dbReference type="InterPro" id="IPR001911">
    <property type="entry name" value="Ribosomal_bS21"/>
</dbReference>
<dbReference type="Pfam" id="PF01165">
    <property type="entry name" value="Ribosomal_S21"/>
    <property type="match status" value="1"/>
</dbReference>